<evidence type="ECO:0000313" key="7">
    <source>
        <dbReference type="EMBL" id="QPG72901.1"/>
    </source>
</evidence>
<feature type="domain" description="C3H1-type" evidence="6">
    <location>
        <begin position="179"/>
        <end position="206"/>
    </location>
</feature>
<evidence type="ECO:0000256" key="1">
    <source>
        <dbReference type="ARBA" id="ARBA00022723"/>
    </source>
</evidence>
<dbReference type="PANTHER" id="PTHR46156:SF1">
    <property type="entry name" value="ZINC FINGER CCCH DOMAIN-CONTAINING PROTEIN 3"/>
    <property type="match status" value="1"/>
</dbReference>
<reference evidence="7" key="1">
    <citation type="submission" date="2020-10" db="EMBL/GenBank/DDBJ databases">
        <authorList>
            <person name="Roach M.J.R."/>
        </authorList>
    </citation>
    <scope>NUCLEOTIDE SEQUENCE</scope>
    <source>
        <strain evidence="7">CBS 1945</strain>
    </source>
</reference>
<evidence type="ECO:0000256" key="5">
    <source>
        <dbReference type="SAM" id="MobiDB-lite"/>
    </source>
</evidence>
<name>A0A875RVH6_EENNA</name>
<dbReference type="GeneID" id="62193605"/>
<dbReference type="OrthoDB" id="410307at2759"/>
<dbReference type="SMART" id="SM00356">
    <property type="entry name" value="ZnF_C3H1"/>
    <property type="match status" value="3"/>
</dbReference>
<organism evidence="7 8">
    <name type="scientific">Eeniella nana</name>
    <name type="common">Yeast</name>
    <name type="synonym">Brettanomyces nanus</name>
    <dbReference type="NCBI Taxonomy" id="13502"/>
    <lineage>
        <taxon>Eukaryota</taxon>
        <taxon>Fungi</taxon>
        <taxon>Dikarya</taxon>
        <taxon>Ascomycota</taxon>
        <taxon>Saccharomycotina</taxon>
        <taxon>Pichiomycetes</taxon>
        <taxon>Pichiales</taxon>
        <taxon>Pichiaceae</taxon>
        <taxon>Brettanomyces</taxon>
    </lineage>
</organism>
<dbReference type="InterPro" id="IPR000571">
    <property type="entry name" value="Znf_CCCH"/>
</dbReference>
<dbReference type="SUPFAM" id="SSF90229">
    <property type="entry name" value="CCCH zinc finger"/>
    <property type="match status" value="1"/>
</dbReference>
<dbReference type="InterPro" id="IPR036855">
    <property type="entry name" value="Znf_CCCH_sf"/>
</dbReference>
<dbReference type="PROSITE" id="PS50103">
    <property type="entry name" value="ZF_C3H1"/>
    <property type="match status" value="3"/>
</dbReference>
<feature type="domain" description="C3H1-type" evidence="6">
    <location>
        <begin position="234"/>
        <end position="260"/>
    </location>
</feature>
<dbReference type="RefSeq" id="XP_038776466.1">
    <property type="nucleotide sequence ID" value="XM_038920538.1"/>
</dbReference>
<dbReference type="GO" id="GO:0008270">
    <property type="term" value="F:zinc ion binding"/>
    <property type="evidence" value="ECO:0007669"/>
    <property type="project" value="UniProtKB-KW"/>
</dbReference>
<keyword evidence="1 4" id="KW-0479">Metal-binding</keyword>
<evidence type="ECO:0000259" key="6">
    <source>
        <dbReference type="PROSITE" id="PS50103"/>
    </source>
</evidence>
<feature type="zinc finger region" description="C3H1-type" evidence="4">
    <location>
        <begin position="234"/>
        <end position="260"/>
    </location>
</feature>
<sequence length="388" mass="44658">MNKEQQLQQDLVKLKDGINSKRQEINKQLKLRQQELSKQQDILRERLSGHTAPKSTISKRKRISNSEKPSAASLSSSKKAQIEIRKLKALGKAKKALFKYIYQNRIKYNYKNRILIKGLKYVPIHGLNSLALTSTENEDTHKELTSIDDLDLWVSYQGKNYVKDYSGKYNLQSRDWIMNPPSEDCIYYMRAGHCENRKCKYLHDPDHVALCPNILLSQRRCTKSHCCMSHKPSQFNAPSCNFFQEGSCTNVNCIYSHKLENGSDIAICRPFSMNGYCKMGRKCTYRHFFDCPDLQEYGYCIRGRGCHLNHSFLLKTGQESLEPIRNTDNDDVVVYFDDNKDLDNPTDSLGDVMLRTLSTSDLSSKDGDHIQQDQVDTNFSTNADFVSL</sequence>
<keyword evidence="3 4" id="KW-0862">Zinc</keyword>
<evidence type="ECO:0000313" key="8">
    <source>
        <dbReference type="Proteomes" id="UP000662931"/>
    </source>
</evidence>
<dbReference type="KEGG" id="bnn:FOA43_000204"/>
<accession>A0A875RVH6</accession>
<dbReference type="Proteomes" id="UP000662931">
    <property type="component" value="Chromosome 1"/>
</dbReference>
<proteinExistence type="predicted"/>
<evidence type="ECO:0000256" key="4">
    <source>
        <dbReference type="PROSITE-ProRule" id="PRU00723"/>
    </source>
</evidence>
<evidence type="ECO:0000256" key="2">
    <source>
        <dbReference type="ARBA" id="ARBA00022771"/>
    </source>
</evidence>
<feature type="region of interest" description="Disordered" evidence="5">
    <location>
        <begin position="42"/>
        <end position="75"/>
    </location>
</feature>
<feature type="compositionally biased region" description="Low complexity" evidence="5">
    <location>
        <begin position="66"/>
        <end position="75"/>
    </location>
</feature>
<gene>
    <name evidence="7" type="ORF">FOA43_000204</name>
</gene>
<keyword evidence="2 4" id="KW-0863">Zinc-finger</keyword>
<evidence type="ECO:0000256" key="3">
    <source>
        <dbReference type="ARBA" id="ARBA00022833"/>
    </source>
</evidence>
<keyword evidence="8" id="KW-1185">Reference proteome</keyword>
<feature type="zinc finger region" description="C3H1-type" evidence="4">
    <location>
        <begin position="179"/>
        <end position="206"/>
    </location>
</feature>
<dbReference type="AlphaFoldDB" id="A0A875RVH6"/>
<dbReference type="PANTHER" id="PTHR46156">
    <property type="entry name" value="CCCH ZINGC FINGER"/>
    <property type="match status" value="1"/>
</dbReference>
<dbReference type="Gene3D" id="4.10.1000.10">
    <property type="entry name" value="Zinc finger, CCCH-type"/>
    <property type="match status" value="1"/>
</dbReference>
<dbReference type="EMBL" id="CP064812">
    <property type="protein sequence ID" value="QPG72901.1"/>
    <property type="molecule type" value="Genomic_DNA"/>
</dbReference>
<feature type="zinc finger region" description="C3H1-type" evidence="4">
    <location>
        <begin position="262"/>
        <end position="290"/>
    </location>
</feature>
<feature type="domain" description="C3H1-type" evidence="6">
    <location>
        <begin position="262"/>
        <end position="290"/>
    </location>
</feature>
<protein>
    <recommendedName>
        <fullName evidence="6">C3H1-type domain-containing protein</fullName>
    </recommendedName>
</protein>